<dbReference type="CDD" id="cd01795">
    <property type="entry name" value="Ubl_USP48"/>
    <property type="match status" value="1"/>
</dbReference>
<sequence>MRKLNYCDEAICVYLVRGKEVPKSVMEASASASEPDRRTSKRSRKTSFGNSVNLRVSGTTSIYQLKMMIWEAFGVVKENQKLHKGSTEIGGDSATLADKNVFPGDVLWVTDSEIYENRDIADELSAQKFDSRQSEEGFRGTLLSSDVVPIHNFQDT</sequence>
<evidence type="ECO:0008006" key="4">
    <source>
        <dbReference type="Google" id="ProtNLM"/>
    </source>
</evidence>
<reference evidence="2 3" key="1">
    <citation type="submission" date="2022-12" db="EMBL/GenBank/DDBJ databases">
        <title>Chromosome-scale assembly of the Ensete ventricosum genome.</title>
        <authorList>
            <person name="Dussert Y."/>
            <person name="Stocks J."/>
            <person name="Wendawek A."/>
            <person name="Woldeyes F."/>
            <person name="Nichols R.A."/>
            <person name="Borrell J.S."/>
        </authorList>
    </citation>
    <scope>NUCLEOTIDE SEQUENCE [LARGE SCALE GENOMIC DNA]</scope>
    <source>
        <strain evidence="3">cv. Maze</strain>
        <tissue evidence="2">Seeds</tissue>
    </source>
</reference>
<proteinExistence type="predicted"/>
<dbReference type="EMBL" id="JAQQAF010000001">
    <property type="protein sequence ID" value="KAJ8509961.1"/>
    <property type="molecule type" value="Genomic_DNA"/>
</dbReference>
<evidence type="ECO:0000313" key="2">
    <source>
        <dbReference type="EMBL" id="KAJ8509961.1"/>
    </source>
</evidence>
<dbReference type="InterPro" id="IPR029071">
    <property type="entry name" value="Ubiquitin-like_domsf"/>
</dbReference>
<evidence type="ECO:0000313" key="3">
    <source>
        <dbReference type="Proteomes" id="UP001222027"/>
    </source>
</evidence>
<dbReference type="Gene3D" id="3.10.20.90">
    <property type="entry name" value="Phosphatidylinositol 3-kinase Catalytic Subunit, Chain A, domain 1"/>
    <property type="match status" value="1"/>
</dbReference>
<dbReference type="InterPro" id="IPR044743">
    <property type="entry name" value="Ubl_USP48"/>
</dbReference>
<organism evidence="2 3">
    <name type="scientific">Ensete ventricosum</name>
    <name type="common">Abyssinian banana</name>
    <name type="synonym">Musa ensete</name>
    <dbReference type="NCBI Taxonomy" id="4639"/>
    <lineage>
        <taxon>Eukaryota</taxon>
        <taxon>Viridiplantae</taxon>
        <taxon>Streptophyta</taxon>
        <taxon>Embryophyta</taxon>
        <taxon>Tracheophyta</taxon>
        <taxon>Spermatophyta</taxon>
        <taxon>Magnoliopsida</taxon>
        <taxon>Liliopsida</taxon>
        <taxon>Zingiberales</taxon>
        <taxon>Musaceae</taxon>
        <taxon>Ensete</taxon>
    </lineage>
</organism>
<dbReference type="GO" id="GO:0004197">
    <property type="term" value="F:cysteine-type endopeptidase activity"/>
    <property type="evidence" value="ECO:0007669"/>
    <property type="project" value="InterPro"/>
</dbReference>
<accession>A0AAV8Q970</accession>
<dbReference type="Proteomes" id="UP001222027">
    <property type="component" value="Unassembled WGS sequence"/>
</dbReference>
<keyword evidence="3" id="KW-1185">Reference proteome</keyword>
<protein>
    <recommendedName>
        <fullName evidence="4">Ubiquitin-like domain-containing protein</fullName>
    </recommendedName>
</protein>
<dbReference type="GO" id="GO:0016579">
    <property type="term" value="P:protein deubiquitination"/>
    <property type="evidence" value="ECO:0007669"/>
    <property type="project" value="InterPro"/>
</dbReference>
<dbReference type="AlphaFoldDB" id="A0AAV8Q970"/>
<feature type="region of interest" description="Disordered" evidence="1">
    <location>
        <begin position="27"/>
        <end position="46"/>
    </location>
</feature>
<name>A0AAV8Q970_ENSVE</name>
<dbReference type="SUPFAM" id="SSF54236">
    <property type="entry name" value="Ubiquitin-like"/>
    <property type="match status" value="1"/>
</dbReference>
<comment type="caution">
    <text evidence="2">The sequence shown here is derived from an EMBL/GenBank/DDBJ whole genome shotgun (WGS) entry which is preliminary data.</text>
</comment>
<gene>
    <name evidence="2" type="ORF">OPV22_000395</name>
</gene>
<evidence type="ECO:0000256" key="1">
    <source>
        <dbReference type="SAM" id="MobiDB-lite"/>
    </source>
</evidence>
<dbReference type="GO" id="GO:0004843">
    <property type="term" value="F:cysteine-type deubiquitinase activity"/>
    <property type="evidence" value="ECO:0007669"/>
    <property type="project" value="InterPro"/>
</dbReference>